<name>A0A3E3JYP1_9FIRM</name>
<dbReference type="Proteomes" id="UP000261080">
    <property type="component" value="Unassembled WGS sequence"/>
</dbReference>
<keyword evidence="2" id="KW-1185">Reference proteome</keyword>
<protein>
    <submittedName>
        <fullName evidence="1">Uncharacterized protein</fullName>
    </submittedName>
</protein>
<comment type="caution">
    <text evidence="1">The sequence shown here is derived from an EMBL/GenBank/DDBJ whole genome shotgun (WGS) entry which is preliminary data.</text>
</comment>
<evidence type="ECO:0000313" key="1">
    <source>
        <dbReference type="EMBL" id="RGE84511.1"/>
    </source>
</evidence>
<organism evidence="1 2">
    <name type="scientific">Sellimonas intestinalis</name>
    <dbReference type="NCBI Taxonomy" id="1653434"/>
    <lineage>
        <taxon>Bacteria</taxon>
        <taxon>Bacillati</taxon>
        <taxon>Bacillota</taxon>
        <taxon>Clostridia</taxon>
        <taxon>Lachnospirales</taxon>
        <taxon>Lachnospiraceae</taxon>
        <taxon>Sellimonas</taxon>
    </lineage>
</organism>
<sequence length="68" mass="8042">MDIKPFNEFIKSLTEEDRDYINECEDSINIDTSDPNFMENIAGYISSRGFGMSLRLLQMYHEWISEQL</sequence>
<dbReference type="AlphaFoldDB" id="A0A3E3JYP1"/>
<proteinExistence type="predicted"/>
<evidence type="ECO:0000313" key="2">
    <source>
        <dbReference type="Proteomes" id="UP000261080"/>
    </source>
</evidence>
<accession>A0A3E3JYP1</accession>
<dbReference type="EMBL" id="QVLX01000015">
    <property type="protein sequence ID" value="RGE84511.1"/>
    <property type="molecule type" value="Genomic_DNA"/>
</dbReference>
<reference evidence="1 2" key="1">
    <citation type="submission" date="2018-08" db="EMBL/GenBank/DDBJ databases">
        <title>A genome reference for cultivated species of the human gut microbiota.</title>
        <authorList>
            <person name="Zou Y."/>
            <person name="Xue W."/>
            <person name="Luo G."/>
        </authorList>
    </citation>
    <scope>NUCLEOTIDE SEQUENCE [LARGE SCALE GENOMIC DNA]</scope>
    <source>
        <strain evidence="1 2">AF37-2AT</strain>
    </source>
</reference>
<gene>
    <name evidence="1" type="ORF">DW016_15265</name>
</gene>